<reference evidence="2 3" key="1">
    <citation type="submission" date="2017-11" db="EMBL/GenBank/DDBJ databases">
        <title>Genome sequencing of a diverse group of Pseudomonas species.</title>
        <authorList>
            <person name="Loper J."/>
        </authorList>
    </citation>
    <scope>NUCLEOTIDE SEQUENCE [LARGE SCALE GENOMIC DNA]</scope>
    <source>
        <strain evidence="2 3">LMG 25716</strain>
    </source>
</reference>
<gene>
    <name evidence="2" type="ORF">ATI02_0853</name>
</gene>
<name>A0ABX4PT54_9PSED</name>
<dbReference type="Pfam" id="PF14082">
    <property type="entry name" value="SduA_C"/>
    <property type="match status" value="1"/>
</dbReference>
<accession>A0ABX4PT54</accession>
<organism evidence="2 3">
    <name type="scientific">Pseudomonas baetica</name>
    <dbReference type="NCBI Taxonomy" id="674054"/>
    <lineage>
        <taxon>Bacteria</taxon>
        <taxon>Pseudomonadati</taxon>
        <taxon>Pseudomonadota</taxon>
        <taxon>Gammaproteobacteria</taxon>
        <taxon>Pseudomonadales</taxon>
        <taxon>Pseudomonadaceae</taxon>
        <taxon>Pseudomonas</taxon>
    </lineage>
</organism>
<dbReference type="InterPro" id="IPR025359">
    <property type="entry name" value="SduA_C"/>
</dbReference>
<dbReference type="Proteomes" id="UP000232455">
    <property type="component" value="Unassembled WGS sequence"/>
</dbReference>
<comment type="caution">
    <text evidence="2">The sequence shown here is derived from an EMBL/GenBank/DDBJ whole genome shotgun (WGS) entry which is preliminary data.</text>
</comment>
<evidence type="ECO:0000313" key="2">
    <source>
        <dbReference type="EMBL" id="PKA68110.1"/>
    </source>
</evidence>
<keyword evidence="3" id="KW-1185">Reference proteome</keyword>
<dbReference type="RefSeq" id="WP_100845511.1">
    <property type="nucleotide sequence ID" value="NZ_PHHE01000001.1"/>
</dbReference>
<evidence type="ECO:0000259" key="1">
    <source>
        <dbReference type="Pfam" id="PF14082"/>
    </source>
</evidence>
<sequence>MPDLYTIGWLRQIREGYETALDETRSEQAPLVPRLEPAALRTFKEAISFWEKNSTNQDEEFWQNFFNTNPFVLAQAFPDSLLKLKDKCYMGGKDISNQNGNLIDFLYRSSTTKNVVLIEIKTPAMRLLGRQYRGNAYSISEQLSGSIVQVLNYREELLKSYYMLAGNSPDRFNASAPRCVVLGGSLLGEEMDTTQRRSFELFRWSQHTTVLTYDELFAKLRDIVDLGET</sequence>
<protein>
    <submittedName>
        <fullName evidence="2">Uncharacterized protein DUF4263</fullName>
    </submittedName>
</protein>
<evidence type="ECO:0000313" key="3">
    <source>
        <dbReference type="Proteomes" id="UP000232455"/>
    </source>
</evidence>
<proteinExistence type="predicted"/>
<dbReference type="EMBL" id="PHHE01000001">
    <property type="protein sequence ID" value="PKA68110.1"/>
    <property type="molecule type" value="Genomic_DNA"/>
</dbReference>
<feature type="domain" description="Shedu protein SduA C-terminal" evidence="1">
    <location>
        <begin position="57"/>
        <end position="216"/>
    </location>
</feature>